<dbReference type="PANTHER" id="PTHR16950">
    <property type="entry name" value="ZINC TRANSPORTER SLC39A7 HISTIDINE-RICH MEMBRANE PROTEIN KE4"/>
    <property type="match status" value="1"/>
</dbReference>
<gene>
    <name evidence="7" type="ORF">CK625_05585</name>
</gene>
<feature type="compositionally biased region" description="Basic residues" evidence="5">
    <location>
        <begin position="97"/>
        <end position="109"/>
    </location>
</feature>
<comment type="subcellular location">
    <subcellularLocation>
        <location evidence="1">Membrane</location>
        <topology evidence="1">Multi-pass membrane protein</topology>
    </subcellularLocation>
</comment>
<evidence type="ECO:0000313" key="7">
    <source>
        <dbReference type="EMBL" id="PAT37857.1"/>
    </source>
</evidence>
<feature type="transmembrane region" description="Helical" evidence="6">
    <location>
        <begin position="6"/>
        <end position="29"/>
    </location>
</feature>
<feature type="transmembrane region" description="Helical" evidence="6">
    <location>
        <begin position="266"/>
        <end position="287"/>
    </location>
</feature>
<accession>A0A2A2AJ97</accession>
<dbReference type="Pfam" id="PF02535">
    <property type="entry name" value="Zip"/>
    <property type="match status" value="1"/>
</dbReference>
<dbReference type="GO" id="GO:0016020">
    <property type="term" value="C:membrane"/>
    <property type="evidence" value="ECO:0007669"/>
    <property type="project" value="UniProtKB-SubCell"/>
</dbReference>
<sequence>MTLGQILLATLLAGVGSVWLAALLIRLGVMAQGARVQGHHLLSFAAGSLLATAFVHLLPEAMESPSADLHTLFTVLLLGLVAFFLLDKAELWHHGHEHHAHAGHHTGHHAGHEAHPPHSSHSHPHPPPGAARQRQPGGWSILAGDSVHCFGDGVLIASAFLVDWRVGLLAAFSVLAHEVPHHIGDLIVLAEHSEGPAAQRQQAARTKVSVAGAMTALGGLLGYWLLGQLDAQWLPYLLVVAASSFIYVALADLVPQLQLQLTARQTTLQVSWLLAGMLLVAVVSHVLHAGHEHGAHGRHDHAGHRHAHEEPPAELGSFRQHPLHLDRLRPPPGSK</sequence>
<feature type="transmembrane region" description="Helical" evidence="6">
    <location>
        <begin position="70"/>
        <end position="86"/>
    </location>
</feature>
<dbReference type="AlphaFoldDB" id="A0A2A2AJ97"/>
<keyword evidence="8" id="KW-1185">Reference proteome</keyword>
<feature type="region of interest" description="Disordered" evidence="5">
    <location>
        <begin position="292"/>
        <end position="335"/>
    </location>
</feature>
<feature type="transmembrane region" description="Helical" evidence="6">
    <location>
        <begin position="41"/>
        <end position="58"/>
    </location>
</feature>
<comment type="caution">
    <text evidence="7">The sequence shown here is derived from an EMBL/GenBank/DDBJ whole genome shotgun (WGS) entry which is preliminary data.</text>
</comment>
<name>A0A2A2AJ97_9BURK</name>
<dbReference type="EMBL" id="NSJB01000002">
    <property type="protein sequence ID" value="PAT37857.1"/>
    <property type="molecule type" value="Genomic_DNA"/>
</dbReference>
<evidence type="ECO:0000256" key="2">
    <source>
        <dbReference type="ARBA" id="ARBA00022692"/>
    </source>
</evidence>
<protein>
    <submittedName>
        <fullName evidence="7">ZIP family metal transporter</fullName>
    </submittedName>
</protein>
<evidence type="ECO:0000313" key="8">
    <source>
        <dbReference type="Proteomes" id="UP000218054"/>
    </source>
</evidence>
<evidence type="ECO:0000256" key="4">
    <source>
        <dbReference type="ARBA" id="ARBA00023136"/>
    </source>
</evidence>
<dbReference type="InterPro" id="IPR003689">
    <property type="entry name" value="ZIP"/>
</dbReference>
<feature type="region of interest" description="Disordered" evidence="5">
    <location>
        <begin position="97"/>
        <end position="136"/>
    </location>
</feature>
<keyword evidence="4 6" id="KW-0472">Membrane</keyword>
<keyword evidence="3 6" id="KW-1133">Transmembrane helix</keyword>
<dbReference type="GO" id="GO:0046873">
    <property type="term" value="F:metal ion transmembrane transporter activity"/>
    <property type="evidence" value="ECO:0007669"/>
    <property type="project" value="InterPro"/>
</dbReference>
<evidence type="ECO:0000256" key="1">
    <source>
        <dbReference type="ARBA" id="ARBA00004141"/>
    </source>
</evidence>
<feature type="transmembrane region" description="Helical" evidence="6">
    <location>
        <begin position="208"/>
        <end position="227"/>
    </location>
</feature>
<feature type="transmembrane region" description="Helical" evidence="6">
    <location>
        <begin position="233"/>
        <end position="254"/>
    </location>
</feature>
<evidence type="ECO:0000256" key="3">
    <source>
        <dbReference type="ARBA" id="ARBA00022989"/>
    </source>
</evidence>
<dbReference type="Proteomes" id="UP000218054">
    <property type="component" value="Unassembled WGS sequence"/>
</dbReference>
<evidence type="ECO:0000256" key="5">
    <source>
        <dbReference type="SAM" id="MobiDB-lite"/>
    </source>
</evidence>
<dbReference type="RefSeq" id="WP_095539305.1">
    <property type="nucleotide sequence ID" value="NZ_NSJB01000002.1"/>
</dbReference>
<proteinExistence type="predicted"/>
<dbReference type="PANTHER" id="PTHR16950:SF16">
    <property type="entry name" value="ZINC TRANSPORTER ZIP13"/>
    <property type="match status" value="1"/>
</dbReference>
<keyword evidence="2 6" id="KW-0812">Transmembrane</keyword>
<reference evidence="7 8" key="1">
    <citation type="submission" date="2017-08" db="EMBL/GenBank/DDBJ databases">
        <title>WGS of Clinical strains of the CDC Group NO-1 linked to zoonotic infections in humans.</title>
        <authorList>
            <person name="Bernier A.-M."/>
            <person name="Bernard K."/>
        </authorList>
    </citation>
    <scope>NUCLEOTIDE SEQUENCE [LARGE SCALE GENOMIC DNA]</scope>
    <source>
        <strain evidence="7 8">NML00-0135</strain>
    </source>
</reference>
<organism evidence="7 8">
    <name type="scientific">Vandammella animalimorsus</name>
    <dbReference type="NCBI Taxonomy" id="2029117"/>
    <lineage>
        <taxon>Bacteria</taxon>
        <taxon>Pseudomonadati</taxon>
        <taxon>Pseudomonadota</taxon>
        <taxon>Betaproteobacteria</taxon>
        <taxon>Burkholderiales</taxon>
        <taxon>Comamonadaceae</taxon>
        <taxon>Vandammella</taxon>
    </lineage>
</organism>
<evidence type="ECO:0000256" key="6">
    <source>
        <dbReference type="SAM" id="Phobius"/>
    </source>
</evidence>